<protein>
    <recommendedName>
        <fullName evidence="4">Protein Syd</fullName>
    </recommendedName>
</protein>
<gene>
    <name evidence="4" type="primary">syd</name>
    <name evidence="5" type="ORF">M975_2925</name>
</gene>
<keyword evidence="1 4" id="KW-1003">Cell membrane</keyword>
<dbReference type="OrthoDB" id="5599437at2"/>
<comment type="similarity">
    <text evidence="4">Belongs to the Syd family.</text>
</comment>
<comment type="subcellular location">
    <subcellularLocation>
        <location evidence="4">Cell inner membrane</location>
        <topology evidence="4">Peripheral membrane protein</topology>
        <orientation evidence="4">Cytoplasmic side</orientation>
    </subcellularLocation>
    <text evidence="4">Loosely associated with the cytoplasmic side of the inner membrane, probably via SecY.</text>
</comment>
<evidence type="ECO:0000256" key="3">
    <source>
        <dbReference type="ARBA" id="ARBA00023136"/>
    </source>
</evidence>
<dbReference type="Gene3D" id="3.40.1580.20">
    <property type="entry name" value="Syd protein"/>
    <property type="match status" value="1"/>
</dbReference>
<dbReference type="PATRIC" id="fig|1354251.4.peg.3005"/>
<accession>A0A1B7ILL7</accession>
<proteinExistence type="inferred from homology"/>
<dbReference type="InterPro" id="IPR009948">
    <property type="entry name" value="Syd"/>
</dbReference>
<evidence type="ECO:0000313" key="6">
    <source>
        <dbReference type="Proteomes" id="UP000078410"/>
    </source>
</evidence>
<evidence type="ECO:0000313" key="5">
    <source>
        <dbReference type="EMBL" id="OAT30479.1"/>
    </source>
</evidence>
<dbReference type="AlphaFoldDB" id="A0A1B7ILL7"/>
<sequence length="200" mass="22452">MQVQLVYIVPQPLTSEKLVDNDVRQALEDFTNRFCHAWREQIGGWPASEELYGVPSPCIVTTTGNDVRWQPQPFTPENDLSAVERAMDIALQPGAHQFYTTQFAGDMPALCGNQALTLLQAWSEDDFQRVQENLIGHLVTQKRLKLSPTLFLATTPDEMEVVSLCNLTGEVVLEKIGTKQRKTLAPSLVLFLNELEPQVN</sequence>
<reference evidence="5 6" key="1">
    <citation type="submission" date="2016-04" db="EMBL/GenBank/DDBJ databases">
        <title>ATOL: Assembling a taxonomically balanced genome-scale reconstruction of the evolutionary history of the Enterobacteriaceae.</title>
        <authorList>
            <person name="Plunkett G.III."/>
            <person name="Neeno-Eckwall E.C."/>
            <person name="Glasner J.D."/>
            <person name="Perna N.T."/>
        </authorList>
    </citation>
    <scope>NUCLEOTIDE SEQUENCE [LARGE SCALE GENOMIC DNA]</scope>
    <source>
        <strain evidence="5 6">ATCC 51605</strain>
    </source>
</reference>
<dbReference type="Pfam" id="PF07348">
    <property type="entry name" value="Syd"/>
    <property type="match status" value="1"/>
</dbReference>
<evidence type="ECO:0000256" key="1">
    <source>
        <dbReference type="ARBA" id="ARBA00022475"/>
    </source>
</evidence>
<keyword evidence="2 4" id="KW-0997">Cell inner membrane</keyword>
<organism evidence="5 6">
    <name type="scientific">Buttiauxella brennerae ATCC 51605</name>
    <dbReference type="NCBI Taxonomy" id="1354251"/>
    <lineage>
        <taxon>Bacteria</taxon>
        <taxon>Pseudomonadati</taxon>
        <taxon>Pseudomonadota</taxon>
        <taxon>Gammaproteobacteria</taxon>
        <taxon>Enterobacterales</taxon>
        <taxon>Enterobacteriaceae</taxon>
        <taxon>Buttiauxella</taxon>
    </lineage>
</organism>
<dbReference type="CDD" id="cd16323">
    <property type="entry name" value="Syd"/>
    <property type="match status" value="1"/>
</dbReference>
<keyword evidence="3 4" id="KW-0472">Membrane</keyword>
<evidence type="ECO:0000256" key="2">
    <source>
        <dbReference type="ARBA" id="ARBA00022519"/>
    </source>
</evidence>
<dbReference type="Proteomes" id="UP000078410">
    <property type="component" value="Unassembled WGS sequence"/>
</dbReference>
<keyword evidence="6" id="KW-1185">Reference proteome</keyword>
<dbReference type="NCBIfam" id="NF003439">
    <property type="entry name" value="PRK04968.1"/>
    <property type="match status" value="1"/>
</dbReference>
<dbReference type="InterPro" id="IPR038228">
    <property type="entry name" value="Syd_sf"/>
</dbReference>
<dbReference type="HAMAP" id="MF_01104">
    <property type="entry name" value="Syd"/>
    <property type="match status" value="1"/>
</dbReference>
<dbReference type="EMBL" id="LXER01000023">
    <property type="protein sequence ID" value="OAT30479.1"/>
    <property type="molecule type" value="Genomic_DNA"/>
</dbReference>
<name>A0A1B7ILL7_9ENTR</name>
<comment type="caution">
    <text evidence="5">The sequence shown here is derived from an EMBL/GenBank/DDBJ whole genome shotgun (WGS) entry which is preliminary data.</text>
</comment>
<comment type="function">
    <text evidence="4">Interacts with the SecY protein in vivo. May bind preferentially to an uncomplexed state of SecY, thus functioning either as a chelating agent for excess SecY in the cell or as a regulatory factor that negatively controls the translocase function.</text>
</comment>
<evidence type="ECO:0000256" key="4">
    <source>
        <dbReference type="HAMAP-Rule" id="MF_01104"/>
    </source>
</evidence>
<dbReference type="GO" id="GO:0009898">
    <property type="term" value="C:cytoplasmic side of plasma membrane"/>
    <property type="evidence" value="ECO:0007669"/>
    <property type="project" value="InterPro"/>
</dbReference>